<evidence type="ECO:0000256" key="4">
    <source>
        <dbReference type="ARBA" id="ARBA00022989"/>
    </source>
</evidence>
<feature type="transmembrane region" description="Helical" evidence="6">
    <location>
        <begin position="101"/>
        <end position="119"/>
    </location>
</feature>
<reference evidence="8 9" key="1">
    <citation type="submission" date="2017-01" db="EMBL/GenBank/DDBJ databases">
        <authorList>
            <person name="Mah S.A."/>
            <person name="Swanson W.J."/>
            <person name="Moy G.W."/>
            <person name="Vacquier V.D."/>
        </authorList>
    </citation>
    <scope>NUCLEOTIDE SEQUENCE [LARGE SCALE GENOMIC DNA]</scope>
    <source>
        <strain evidence="8 9">DSM 7027</strain>
    </source>
</reference>
<sequence length="310" mass="33543">MTGTRRHLDFFAVSVLMVLCLGWGFQQIAIKLAAGDIAPTLQIGLRSAFAAFVLLLLLLRSEGLKLFSDGTLISGLVAGFMFALEFLFVGEGLAHTSASHMVVFLYTSPIFTALGMHFVHPDERLSRLQWAGIALAFAGVCIAFLDPSNSEGTSLYGDALALAAGAIWGFTTVVIRGSRLSEAPAVKTLFYQMAAAAIMLIVAAFMMGNGDMNWTPETTVNMAFQAVFIALASYLTWFWLLKRYLASRMATFVFITPLLGVLFGVLILDEVLSPSFVTGGLLVVAGIFLVSAKDLLNRRKSRRVSEAMDS</sequence>
<organism evidence="8 9">
    <name type="scientific">Marinobacterium stanieri</name>
    <dbReference type="NCBI Taxonomy" id="49186"/>
    <lineage>
        <taxon>Bacteria</taxon>
        <taxon>Pseudomonadati</taxon>
        <taxon>Pseudomonadota</taxon>
        <taxon>Gammaproteobacteria</taxon>
        <taxon>Oceanospirillales</taxon>
        <taxon>Oceanospirillaceae</taxon>
        <taxon>Marinobacterium</taxon>
    </lineage>
</organism>
<evidence type="ECO:0000256" key="2">
    <source>
        <dbReference type="ARBA" id="ARBA00007362"/>
    </source>
</evidence>
<keyword evidence="3 6" id="KW-0812">Transmembrane</keyword>
<evidence type="ECO:0000313" key="9">
    <source>
        <dbReference type="Proteomes" id="UP000186895"/>
    </source>
</evidence>
<dbReference type="PANTHER" id="PTHR32322">
    <property type="entry name" value="INNER MEMBRANE TRANSPORTER"/>
    <property type="match status" value="1"/>
</dbReference>
<feature type="transmembrane region" description="Helical" evidence="6">
    <location>
        <begin position="189"/>
        <end position="208"/>
    </location>
</feature>
<dbReference type="STRING" id="49186.SAMN05421647_101182"/>
<feature type="domain" description="EamA" evidence="7">
    <location>
        <begin position="12"/>
        <end position="144"/>
    </location>
</feature>
<feature type="transmembrane region" description="Helical" evidence="6">
    <location>
        <begin position="43"/>
        <end position="59"/>
    </location>
</feature>
<feature type="transmembrane region" description="Helical" evidence="6">
    <location>
        <begin position="71"/>
        <end position="89"/>
    </location>
</feature>
<evidence type="ECO:0000256" key="3">
    <source>
        <dbReference type="ARBA" id="ARBA00022692"/>
    </source>
</evidence>
<keyword evidence="9" id="KW-1185">Reference proteome</keyword>
<comment type="subcellular location">
    <subcellularLocation>
        <location evidence="1">Membrane</location>
        <topology evidence="1">Multi-pass membrane protein</topology>
    </subcellularLocation>
</comment>
<gene>
    <name evidence="8" type="ORF">SAMN05421647_101182</name>
</gene>
<feature type="transmembrane region" description="Helical" evidence="6">
    <location>
        <begin position="157"/>
        <end position="177"/>
    </location>
</feature>
<name>A0A1N6NAT1_9GAMM</name>
<evidence type="ECO:0000256" key="5">
    <source>
        <dbReference type="ARBA" id="ARBA00023136"/>
    </source>
</evidence>
<feature type="transmembrane region" description="Helical" evidence="6">
    <location>
        <begin position="220"/>
        <end position="240"/>
    </location>
</feature>
<dbReference type="PANTHER" id="PTHR32322:SF2">
    <property type="entry name" value="EAMA DOMAIN-CONTAINING PROTEIN"/>
    <property type="match status" value="1"/>
</dbReference>
<dbReference type="Pfam" id="PF00892">
    <property type="entry name" value="EamA"/>
    <property type="match status" value="2"/>
</dbReference>
<dbReference type="Proteomes" id="UP000186895">
    <property type="component" value="Unassembled WGS sequence"/>
</dbReference>
<dbReference type="AlphaFoldDB" id="A0A1N6NAT1"/>
<dbReference type="InterPro" id="IPR000620">
    <property type="entry name" value="EamA_dom"/>
</dbReference>
<dbReference type="InterPro" id="IPR050638">
    <property type="entry name" value="AA-Vitamin_Transporters"/>
</dbReference>
<dbReference type="InterPro" id="IPR037185">
    <property type="entry name" value="EmrE-like"/>
</dbReference>
<evidence type="ECO:0000259" key="7">
    <source>
        <dbReference type="Pfam" id="PF00892"/>
    </source>
</evidence>
<dbReference type="eggNOG" id="COG0697">
    <property type="taxonomic scope" value="Bacteria"/>
</dbReference>
<evidence type="ECO:0000256" key="1">
    <source>
        <dbReference type="ARBA" id="ARBA00004141"/>
    </source>
</evidence>
<dbReference type="SUPFAM" id="SSF103481">
    <property type="entry name" value="Multidrug resistance efflux transporter EmrE"/>
    <property type="match status" value="2"/>
</dbReference>
<feature type="transmembrane region" description="Helical" evidence="6">
    <location>
        <begin position="128"/>
        <end position="145"/>
    </location>
</feature>
<feature type="transmembrane region" description="Helical" evidence="6">
    <location>
        <begin position="249"/>
        <end position="268"/>
    </location>
</feature>
<keyword evidence="4 6" id="KW-1133">Transmembrane helix</keyword>
<accession>A0A1N6NAT1</accession>
<feature type="domain" description="EamA" evidence="7">
    <location>
        <begin position="156"/>
        <end position="291"/>
    </location>
</feature>
<proteinExistence type="inferred from homology"/>
<dbReference type="GO" id="GO:0016020">
    <property type="term" value="C:membrane"/>
    <property type="evidence" value="ECO:0007669"/>
    <property type="project" value="UniProtKB-SubCell"/>
</dbReference>
<dbReference type="Gene3D" id="1.10.3730.20">
    <property type="match status" value="1"/>
</dbReference>
<evidence type="ECO:0000313" key="8">
    <source>
        <dbReference type="EMBL" id="SIP89220.1"/>
    </source>
</evidence>
<keyword evidence="5 6" id="KW-0472">Membrane</keyword>
<comment type="similarity">
    <text evidence="2">Belongs to the EamA transporter family.</text>
</comment>
<dbReference type="RefSeq" id="WP_076460107.1">
    <property type="nucleotide sequence ID" value="NZ_FTMN01000001.1"/>
</dbReference>
<evidence type="ECO:0000256" key="6">
    <source>
        <dbReference type="SAM" id="Phobius"/>
    </source>
</evidence>
<feature type="transmembrane region" description="Helical" evidence="6">
    <location>
        <begin position="274"/>
        <end position="292"/>
    </location>
</feature>
<protein>
    <submittedName>
        <fullName evidence="8">Permease of the drug/metabolite transporter (DMT) superfamily</fullName>
    </submittedName>
</protein>
<dbReference type="EMBL" id="FTMN01000001">
    <property type="protein sequence ID" value="SIP89220.1"/>
    <property type="molecule type" value="Genomic_DNA"/>
</dbReference>